<feature type="region of interest" description="Disordered" evidence="1">
    <location>
        <begin position="1"/>
        <end position="36"/>
    </location>
</feature>
<proteinExistence type="predicted"/>
<gene>
    <name evidence="2" type="ORF">Aph01nite_24850</name>
</gene>
<dbReference type="EMBL" id="BOOA01000016">
    <property type="protein sequence ID" value="GIH24175.1"/>
    <property type="molecule type" value="Genomic_DNA"/>
</dbReference>
<accession>A0A919QCN4</accession>
<dbReference type="AlphaFoldDB" id="A0A919QCN4"/>
<dbReference type="Proteomes" id="UP000640052">
    <property type="component" value="Unassembled WGS sequence"/>
</dbReference>
<protein>
    <submittedName>
        <fullName evidence="2">Uncharacterized protein</fullName>
    </submittedName>
</protein>
<comment type="caution">
    <text evidence="2">The sequence shown here is derived from an EMBL/GenBank/DDBJ whole genome shotgun (WGS) entry which is preliminary data.</text>
</comment>
<organism evidence="2 3">
    <name type="scientific">Acrocarpospora phusangensis</name>
    <dbReference type="NCBI Taxonomy" id="1070424"/>
    <lineage>
        <taxon>Bacteria</taxon>
        <taxon>Bacillati</taxon>
        <taxon>Actinomycetota</taxon>
        <taxon>Actinomycetes</taxon>
        <taxon>Streptosporangiales</taxon>
        <taxon>Streptosporangiaceae</taxon>
        <taxon>Acrocarpospora</taxon>
    </lineage>
</organism>
<evidence type="ECO:0000313" key="3">
    <source>
        <dbReference type="Proteomes" id="UP000640052"/>
    </source>
</evidence>
<evidence type="ECO:0000256" key="1">
    <source>
        <dbReference type="SAM" id="MobiDB-lite"/>
    </source>
</evidence>
<name>A0A919QCN4_9ACTN</name>
<reference evidence="2" key="1">
    <citation type="submission" date="2021-01" db="EMBL/GenBank/DDBJ databases">
        <title>Whole genome shotgun sequence of Acrocarpospora phusangensis NBRC 108782.</title>
        <authorList>
            <person name="Komaki H."/>
            <person name="Tamura T."/>
        </authorList>
    </citation>
    <scope>NUCLEOTIDE SEQUENCE</scope>
    <source>
        <strain evidence="2">NBRC 108782</strain>
    </source>
</reference>
<sequence length="85" mass="9520">MGGAQRVQRRVQGRRREAGGEGQHGRAAAENGVPHRFQEFRAGREQQGMERAFWHIRKISPAGRGRAVAARRLGGRRRVVRGLVP</sequence>
<evidence type="ECO:0000313" key="2">
    <source>
        <dbReference type="EMBL" id="GIH24175.1"/>
    </source>
</evidence>
<keyword evidence="3" id="KW-1185">Reference proteome</keyword>